<gene>
    <name evidence="10" type="ORF">CAL20_13035</name>
</gene>
<evidence type="ECO:0000256" key="6">
    <source>
        <dbReference type="ARBA" id="ARBA00023136"/>
    </source>
</evidence>
<protein>
    <recommendedName>
        <fullName evidence="9">Major facilitator superfamily (MFS) profile domain-containing protein</fullName>
    </recommendedName>
</protein>
<dbReference type="EMBL" id="NEVQ01000013">
    <property type="protein sequence ID" value="OZI56358.1"/>
    <property type="molecule type" value="Genomic_DNA"/>
</dbReference>
<feature type="transmembrane region" description="Helical" evidence="8">
    <location>
        <begin position="106"/>
        <end position="130"/>
    </location>
</feature>
<feature type="transmembrane region" description="Helical" evidence="8">
    <location>
        <begin position="428"/>
        <end position="448"/>
    </location>
</feature>
<evidence type="ECO:0000256" key="1">
    <source>
        <dbReference type="ARBA" id="ARBA00004651"/>
    </source>
</evidence>
<feature type="transmembrane region" description="Helical" evidence="8">
    <location>
        <begin position="242"/>
        <end position="261"/>
    </location>
</feature>
<proteinExistence type="predicted"/>
<feature type="transmembrane region" description="Helical" evidence="8">
    <location>
        <begin position="387"/>
        <end position="407"/>
    </location>
</feature>
<dbReference type="SUPFAM" id="SSF103473">
    <property type="entry name" value="MFS general substrate transporter"/>
    <property type="match status" value="1"/>
</dbReference>
<dbReference type="GO" id="GO:0005886">
    <property type="term" value="C:plasma membrane"/>
    <property type="evidence" value="ECO:0007669"/>
    <property type="project" value="UniProtKB-SubCell"/>
</dbReference>
<dbReference type="Pfam" id="PF07690">
    <property type="entry name" value="MFS_1"/>
    <property type="match status" value="1"/>
</dbReference>
<feature type="transmembrane region" description="Helical" evidence="8">
    <location>
        <begin position="296"/>
        <end position="319"/>
    </location>
</feature>
<name>A0A261U317_9BORD</name>
<sequence>MHAAIALTARRARNRNTGHRPPGITHTYPHKEKTVTQQNAILPTHSGQDSRAHESSALSDANARNLRKATTSAVIGTALEWYDFYIYATAAALIFNRLFFPELSSFMGTLAAFGTYAVGFLARPLGGVVFGRMGDLYGRKKVLVVTLVLMGVATMAVGFLPTYHSIGILAPICLIVLRILQGLAAGAEYGGAVTLAAECAPAEKRGFYASLPTLGVCLGTLLSAGVFFLLNNVMSEDDFIGYGWRIPFLLSIFAIIAGVYIRKQVNESPVFEQLKKTRNVTKSPMKDMFRDAGQKFWIAFATRFAENVSGYFFQVWTLAYITKQLAVSRSVGLAGVLLGASLGILTIPFFGWLSDRVGRKPVYLFGSLLFGLGTLPYFWLLNSGSDAVVIATIAIAIGFSNYAMLSVQGAYFNELFNARTRFTAISTVREISAVFAGGIAPFICTALLEAGDGAYTYVAIYAIAMAVITTIGLLVSPETRGRSLSD</sequence>
<evidence type="ECO:0000256" key="7">
    <source>
        <dbReference type="SAM" id="MobiDB-lite"/>
    </source>
</evidence>
<organism evidence="10 11">
    <name type="scientific">Bordetella genomosp. 4</name>
    <dbReference type="NCBI Taxonomy" id="463044"/>
    <lineage>
        <taxon>Bacteria</taxon>
        <taxon>Pseudomonadati</taxon>
        <taxon>Pseudomonadota</taxon>
        <taxon>Betaproteobacteria</taxon>
        <taxon>Burkholderiales</taxon>
        <taxon>Alcaligenaceae</taxon>
        <taxon>Bordetella</taxon>
    </lineage>
</organism>
<accession>A0A261U317</accession>
<reference evidence="10 11" key="1">
    <citation type="submission" date="2017-05" db="EMBL/GenBank/DDBJ databases">
        <title>Complete and WGS of Bordetella genogroups.</title>
        <authorList>
            <person name="Spilker T."/>
            <person name="LiPuma J."/>
        </authorList>
    </citation>
    <scope>NUCLEOTIDE SEQUENCE [LARGE SCALE GENOMIC DNA]</scope>
    <source>
        <strain evidence="10 11">AU9919</strain>
    </source>
</reference>
<keyword evidence="2" id="KW-0813">Transport</keyword>
<comment type="caution">
    <text evidence="10">The sequence shown here is derived from an EMBL/GenBank/DDBJ whole genome shotgun (WGS) entry which is preliminary data.</text>
</comment>
<feature type="transmembrane region" description="Helical" evidence="8">
    <location>
        <begin position="207"/>
        <end position="230"/>
    </location>
</feature>
<dbReference type="PROSITE" id="PS50850">
    <property type="entry name" value="MFS"/>
    <property type="match status" value="1"/>
</dbReference>
<evidence type="ECO:0000313" key="10">
    <source>
        <dbReference type="EMBL" id="OZI56358.1"/>
    </source>
</evidence>
<keyword evidence="5 8" id="KW-1133">Transmembrane helix</keyword>
<feature type="transmembrane region" description="Helical" evidence="8">
    <location>
        <begin position="166"/>
        <end position="186"/>
    </location>
</feature>
<dbReference type="PANTHER" id="PTHR43045:SF1">
    <property type="entry name" value="SHIKIMATE TRANSPORTER"/>
    <property type="match status" value="1"/>
</dbReference>
<dbReference type="FunFam" id="1.20.1250.20:FF:000001">
    <property type="entry name" value="Dicarboxylate MFS transporter"/>
    <property type="match status" value="1"/>
</dbReference>
<evidence type="ECO:0000259" key="9">
    <source>
        <dbReference type="PROSITE" id="PS50850"/>
    </source>
</evidence>
<evidence type="ECO:0000256" key="8">
    <source>
        <dbReference type="SAM" id="Phobius"/>
    </source>
</evidence>
<comment type="subcellular location">
    <subcellularLocation>
        <location evidence="1">Cell membrane</location>
        <topology evidence="1">Multi-pass membrane protein</topology>
    </subcellularLocation>
</comment>
<evidence type="ECO:0000256" key="5">
    <source>
        <dbReference type="ARBA" id="ARBA00022989"/>
    </source>
</evidence>
<dbReference type="GO" id="GO:0022857">
    <property type="term" value="F:transmembrane transporter activity"/>
    <property type="evidence" value="ECO:0007669"/>
    <property type="project" value="InterPro"/>
</dbReference>
<dbReference type="PANTHER" id="PTHR43045">
    <property type="entry name" value="SHIKIMATE TRANSPORTER"/>
    <property type="match status" value="1"/>
</dbReference>
<evidence type="ECO:0000256" key="4">
    <source>
        <dbReference type="ARBA" id="ARBA00022692"/>
    </source>
</evidence>
<dbReference type="InterPro" id="IPR020846">
    <property type="entry name" value="MFS_dom"/>
</dbReference>
<feature type="transmembrane region" description="Helical" evidence="8">
    <location>
        <begin position="331"/>
        <end position="350"/>
    </location>
</feature>
<dbReference type="PROSITE" id="PS00217">
    <property type="entry name" value="SUGAR_TRANSPORT_2"/>
    <property type="match status" value="1"/>
</dbReference>
<dbReference type="InterPro" id="IPR005829">
    <property type="entry name" value="Sugar_transporter_CS"/>
</dbReference>
<keyword evidence="11" id="KW-1185">Reference proteome</keyword>
<feature type="region of interest" description="Disordered" evidence="7">
    <location>
        <begin position="8"/>
        <end position="28"/>
    </location>
</feature>
<feature type="domain" description="Major facilitator superfamily (MFS) profile" evidence="9">
    <location>
        <begin position="69"/>
        <end position="480"/>
    </location>
</feature>
<keyword evidence="3" id="KW-1003">Cell membrane</keyword>
<dbReference type="AlphaFoldDB" id="A0A261U317"/>
<dbReference type="CDD" id="cd17369">
    <property type="entry name" value="MFS_ShiA_like"/>
    <property type="match status" value="1"/>
</dbReference>
<feature type="transmembrane region" description="Helical" evidence="8">
    <location>
        <begin position="142"/>
        <end position="160"/>
    </location>
</feature>
<dbReference type="Proteomes" id="UP000216885">
    <property type="component" value="Unassembled WGS sequence"/>
</dbReference>
<dbReference type="Gene3D" id="1.20.1250.20">
    <property type="entry name" value="MFS general substrate transporter like domains"/>
    <property type="match status" value="2"/>
</dbReference>
<keyword evidence="4 8" id="KW-0812">Transmembrane</keyword>
<evidence type="ECO:0000256" key="2">
    <source>
        <dbReference type="ARBA" id="ARBA00022448"/>
    </source>
</evidence>
<evidence type="ECO:0000256" key="3">
    <source>
        <dbReference type="ARBA" id="ARBA00022475"/>
    </source>
</evidence>
<dbReference type="InterPro" id="IPR011701">
    <property type="entry name" value="MFS"/>
</dbReference>
<dbReference type="InterPro" id="IPR036259">
    <property type="entry name" value="MFS_trans_sf"/>
</dbReference>
<keyword evidence="6 8" id="KW-0472">Membrane</keyword>
<feature type="transmembrane region" description="Helical" evidence="8">
    <location>
        <begin position="362"/>
        <end position="381"/>
    </location>
</feature>
<evidence type="ECO:0000313" key="11">
    <source>
        <dbReference type="Proteomes" id="UP000216885"/>
    </source>
</evidence>
<feature type="transmembrane region" description="Helical" evidence="8">
    <location>
        <begin position="454"/>
        <end position="475"/>
    </location>
</feature>